<dbReference type="PANTHER" id="PTHR33281:SF20">
    <property type="match status" value="1"/>
</dbReference>
<evidence type="ECO:0000256" key="11">
    <source>
        <dbReference type="SAM" id="Phobius"/>
    </source>
</evidence>
<dbReference type="InterPro" id="IPR044669">
    <property type="entry name" value="YneE/VCCN1/2-like"/>
</dbReference>
<evidence type="ECO:0000256" key="3">
    <source>
        <dbReference type="ARBA" id="ARBA00006366"/>
    </source>
</evidence>
<dbReference type="Gene3D" id="3.40.50.300">
    <property type="entry name" value="P-loop containing nucleotide triphosphate hydrolases"/>
    <property type="match status" value="1"/>
</dbReference>
<evidence type="ECO:0000313" key="13">
    <source>
        <dbReference type="EMBL" id="OLQ00575.1"/>
    </source>
</evidence>
<dbReference type="SUPFAM" id="SSF52540">
    <property type="entry name" value="P-loop containing nucleoside triphosphate hydrolases"/>
    <property type="match status" value="1"/>
</dbReference>
<evidence type="ECO:0000256" key="1">
    <source>
        <dbReference type="ARBA" id="ARBA00000215"/>
    </source>
</evidence>
<keyword evidence="6 11" id="KW-0812">Transmembrane</keyword>
<dbReference type="InterPro" id="IPR000608">
    <property type="entry name" value="UBC"/>
</dbReference>
<dbReference type="InterPro" id="IPR009357">
    <property type="entry name" value="Riboflavin_transptr"/>
</dbReference>
<evidence type="ECO:0000256" key="5">
    <source>
        <dbReference type="ARBA" id="ARBA00022475"/>
    </source>
</evidence>
<keyword evidence="4" id="KW-0813">Transport</keyword>
<dbReference type="SUPFAM" id="SSF103473">
    <property type="entry name" value="MFS general substrate transporter"/>
    <property type="match status" value="1"/>
</dbReference>
<dbReference type="GO" id="GO:0032217">
    <property type="term" value="F:riboflavin transmembrane transporter activity"/>
    <property type="evidence" value="ECO:0007669"/>
    <property type="project" value="InterPro"/>
</dbReference>
<dbReference type="OrthoDB" id="430977at2759"/>
<evidence type="ECO:0000256" key="2">
    <source>
        <dbReference type="ARBA" id="ARBA00004651"/>
    </source>
</evidence>
<feature type="transmembrane region" description="Helical" evidence="11">
    <location>
        <begin position="653"/>
        <end position="673"/>
    </location>
</feature>
<feature type="transmembrane region" description="Helical" evidence="11">
    <location>
        <begin position="942"/>
        <end position="966"/>
    </location>
</feature>
<dbReference type="PROSITE" id="PS50127">
    <property type="entry name" value="UBC_2"/>
    <property type="match status" value="1"/>
</dbReference>
<dbReference type="SMART" id="SM00212">
    <property type="entry name" value="UBCc"/>
    <property type="match status" value="1"/>
</dbReference>
<keyword evidence="14" id="KW-1185">Reference proteome</keyword>
<feature type="transmembrane region" description="Helical" evidence="11">
    <location>
        <begin position="713"/>
        <end position="733"/>
    </location>
</feature>
<dbReference type="CDD" id="cd06174">
    <property type="entry name" value="MFS"/>
    <property type="match status" value="1"/>
</dbReference>
<comment type="caution">
    <text evidence="13">The sequence shown here is derived from an EMBL/GenBank/DDBJ whole genome shotgun (WGS) entry which is preliminary data.</text>
</comment>
<dbReference type="InterPro" id="IPR027417">
    <property type="entry name" value="P-loop_NTPase"/>
</dbReference>
<evidence type="ECO:0000256" key="6">
    <source>
        <dbReference type="ARBA" id="ARBA00022692"/>
    </source>
</evidence>
<evidence type="ECO:0000256" key="4">
    <source>
        <dbReference type="ARBA" id="ARBA00022448"/>
    </source>
</evidence>
<evidence type="ECO:0000259" key="12">
    <source>
        <dbReference type="PROSITE" id="PS50127"/>
    </source>
</evidence>
<feature type="transmembrane region" description="Helical" evidence="11">
    <location>
        <begin position="863"/>
        <end position="885"/>
    </location>
</feature>
<dbReference type="Gene3D" id="3.10.110.10">
    <property type="entry name" value="Ubiquitin Conjugating Enzyme"/>
    <property type="match status" value="1"/>
</dbReference>
<comment type="similarity">
    <text evidence="3">Belongs to the riboflavin transporter family.</text>
</comment>
<dbReference type="InterPro" id="IPR036259">
    <property type="entry name" value="MFS_trans_sf"/>
</dbReference>
<evidence type="ECO:0000256" key="10">
    <source>
        <dbReference type="SAM" id="MobiDB-lite"/>
    </source>
</evidence>
<dbReference type="GO" id="GO:0005254">
    <property type="term" value="F:chloride channel activity"/>
    <property type="evidence" value="ECO:0007669"/>
    <property type="project" value="InterPro"/>
</dbReference>
<name>A0A1Q9DZH3_SYMMI</name>
<feature type="transmembrane region" description="Helical" evidence="11">
    <location>
        <begin position="1056"/>
        <end position="1074"/>
    </location>
</feature>
<comment type="catalytic activity">
    <reaction evidence="1">
        <text>riboflavin(in) = riboflavin(out)</text>
        <dbReference type="Rhea" id="RHEA:35015"/>
        <dbReference type="ChEBI" id="CHEBI:57986"/>
    </reaction>
</comment>
<protein>
    <submittedName>
        <fullName evidence="13">Ubiquitin-conjugating enzyme E2 11</fullName>
    </submittedName>
</protein>
<proteinExistence type="inferred from homology"/>
<feature type="transmembrane region" description="Helical" evidence="11">
    <location>
        <begin position="745"/>
        <end position="764"/>
    </location>
</feature>
<accession>A0A1Q9DZH3</accession>
<reference evidence="13 14" key="1">
    <citation type="submission" date="2016-02" db="EMBL/GenBank/DDBJ databases">
        <title>Genome analysis of coral dinoflagellate symbionts highlights evolutionary adaptations to a symbiotic lifestyle.</title>
        <authorList>
            <person name="Aranda M."/>
            <person name="Li Y."/>
            <person name="Liew Y.J."/>
            <person name="Baumgarten S."/>
            <person name="Simakov O."/>
            <person name="Wilson M."/>
            <person name="Piel J."/>
            <person name="Ashoor H."/>
            <person name="Bougouffa S."/>
            <person name="Bajic V.B."/>
            <person name="Ryu T."/>
            <person name="Ravasi T."/>
            <person name="Bayer T."/>
            <person name="Micklem G."/>
            <person name="Kim H."/>
            <person name="Bhak J."/>
            <person name="Lajeunesse T.C."/>
            <person name="Voolstra C.R."/>
        </authorList>
    </citation>
    <scope>NUCLEOTIDE SEQUENCE [LARGE SCALE GENOMIC DNA]</scope>
    <source>
        <strain evidence="13 14">CCMP2467</strain>
    </source>
</reference>
<evidence type="ECO:0000256" key="8">
    <source>
        <dbReference type="ARBA" id="ARBA00023065"/>
    </source>
</evidence>
<dbReference type="Pfam" id="PF06237">
    <property type="entry name" value="SLC52_ribofla_tr"/>
    <property type="match status" value="1"/>
</dbReference>
<dbReference type="InterPro" id="IPR016135">
    <property type="entry name" value="UBQ-conjugating_enzyme/RWD"/>
</dbReference>
<sequence>MADFTIAGDMNNPEWLERLTWKDVRAVHFGDAGHESRGDITGCAEPCILPGDEAKMSIIDWRSGPTPQRANVSTKQRTADGEHAFCGRSSTGRKSQECRAAGCINGVTVDSLAKATLDTFKAASSTSLSSPEWDQYVEEFFEPSCPQLRLQLLLSRRKLHAGAAKRLAKELRDYQREPSSFLIEPVEDLDFDGPSDKWSLVMRGPHESPYSGGVFKLSVQFPHDYPFKPPRIKFATPVWAPDVNPQTGEIDLDILGPSWSPALTVLRVAVSISNLLKAPGRDGCGNPQAWKQRERSLSEFNQQAQDWTRRHARDDGHLRWEDVKLDFLVAGFARSGTHTLRGNLMEHPQVKFAEQEMTFNWAALPQQLQVWRYASFFKDEEEGPRRRLWGGKGEGLAASQRVIRLASKIPNLRLVVMVREPVEWLESLYNLRKFYLCQQSSTCSEVPSMEDVVLNGETFEDVNVEDAFLSKSLEHVVKFFPPSAGRSLLLEFELLRSRPRELFDQITSFLGIEPFSRDFEIRRHATEDRRRASSQVSQVARGKEAKRGHSGGETALQATASMQSPQTGLLRALSGESHPDAEEATYAEISAWYLTGMSGWWSLNIITAELPFFVAELPEGKRLGNLIAVCTQIGNIAPIIYKALTRRRPGNLVCAIGFFQVVAVIALVACSVMWKSTPILLFCTVLAGSVGCMSSVTYWAAVAQRPASCVRGMSVGMTLGGLLATGFAAMQLAGCDQKSPRFGPAAFFILAAVIQAGQGGAFTAKSCGQTSSQNGQTAAENGTSHAECETAKPPMPRIAKFLMAGCFLVYATTYTMPTLMPFMAGHFTSTTESQQLLLWMQVLQNSGDVLGRLATALVHGNKIVFFTWMLLLTASFAICVVTAVYDTSLWFSYSFAVLLLPVICGLFYFSRGLLVTTMYLYARGLGQQRMVQEITENMGFCGQMGALIANLAAFVWVNLCGLFGAARCGWRELQPRYEELGLSVSLCSEQLRPSLAALKERLARENEYTRLVALLAQEHRCPVLATPAELAMIEYHHGRWGMQVLCKLRGSVVPKAMIWSVPCSLLTVFIHILWRDAMKEYFENASGLDSIWSGYTFILGFLIVFRSNQAYSRFWESVSLTHKIRGEWTSAFSSLLGFCTKSAEREAEVSHFREYLLRLMSLLHCYALHEVAELSDETNIEVVDLAGLSSESVEYLHASPDRCETVMLWIERLIVETEKQKLFDVAPPVLSRAFQELSDGMVNVAELRKIVEVPFPFPYSQYLSFMLVLHWLVSPLVCVQLISEWSWAGGTVWLISTSYWTLFYIAQEIDQPFGQDYNDLPVVEIQQRFNQSLMHLAAPESYILPDFIAHVAQRRTVCMRTSRTTLRITAREQAVEPPETSLVDVVVEQDEASSTHLAEVLDEPAADMVLVSPHIEKTILGPRAVELVTRRGFSTGEPMQLQQHKSILRELAPPAWSEEDLDSFVDLVAAQKQLTEAREAPVATAELKISLVELTTCFRDLASKARRNSAELQEDTLRARAAEQADKLLALTQLLTGTSRRPGQENDAGAPWVSSRLLLNRTHCD</sequence>
<feature type="region of interest" description="Disordered" evidence="10">
    <location>
        <begin position="526"/>
        <end position="552"/>
    </location>
</feature>
<dbReference type="Proteomes" id="UP000186817">
    <property type="component" value="Unassembled WGS sequence"/>
</dbReference>
<dbReference type="EMBL" id="LSRX01000323">
    <property type="protein sequence ID" value="OLQ00575.1"/>
    <property type="molecule type" value="Genomic_DNA"/>
</dbReference>
<keyword evidence="8" id="KW-0406">Ion transport</keyword>
<keyword evidence="5" id="KW-1003">Cell membrane</keyword>
<comment type="subcellular location">
    <subcellularLocation>
        <location evidence="2">Cell membrane</location>
        <topology evidence="2">Multi-pass membrane protein</topology>
    </subcellularLocation>
</comment>
<feature type="transmembrane region" description="Helical" evidence="11">
    <location>
        <begin position="801"/>
        <end position="824"/>
    </location>
</feature>
<keyword evidence="9 11" id="KW-0472">Membrane</keyword>
<feature type="transmembrane region" description="Helical" evidence="11">
    <location>
        <begin position="623"/>
        <end position="641"/>
    </location>
</feature>
<dbReference type="SUPFAM" id="SSF54495">
    <property type="entry name" value="UBC-like"/>
    <property type="match status" value="1"/>
</dbReference>
<organism evidence="13 14">
    <name type="scientific">Symbiodinium microadriaticum</name>
    <name type="common">Dinoflagellate</name>
    <name type="synonym">Zooxanthella microadriatica</name>
    <dbReference type="NCBI Taxonomy" id="2951"/>
    <lineage>
        <taxon>Eukaryota</taxon>
        <taxon>Sar</taxon>
        <taxon>Alveolata</taxon>
        <taxon>Dinophyceae</taxon>
        <taxon>Suessiales</taxon>
        <taxon>Symbiodiniaceae</taxon>
        <taxon>Symbiodinium</taxon>
    </lineage>
</organism>
<dbReference type="PANTHER" id="PTHR33281">
    <property type="entry name" value="UPF0187 PROTEIN YNEE"/>
    <property type="match status" value="1"/>
</dbReference>
<keyword evidence="7 11" id="KW-1133">Transmembrane helix</keyword>
<dbReference type="GO" id="GO:0005886">
    <property type="term" value="C:plasma membrane"/>
    <property type="evidence" value="ECO:0007669"/>
    <property type="project" value="UniProtKB-SubCell"/>
</dbReference>
<evidence type="ECO:0000313" key="14">
    <source>
        <dbReference type="Proteomes" id="UP000186817"/>
    </source>
</evidence>
<evidence type="ECO:0000256" key="7">
    <source>
        <dbReference type="ARBA" id="ARBA00022989"/>
    </source>
</evidence>
<feature type="transmembrane region" description="Helical" evidence="11">
    <location>
        <begin position="897"/>
        <end position="922"/>
    </location>
</feature>
<dbReference type="Pfam" id="PF25539">
    <property type="entry name" value="Bestrophin_2"/>
    <property type="match status" value="1"/>
</dbReference>
<dbReference type="Pfam" id="PF00179">
    <property type="entry name" value="UQ_con"/>
    <property type="match status" value="1"/>
</dbReference>
<feature type="domain" description="UBC core" evidence="12">
    <location>
        <begin position="162"/>
        <end position="313"/>
    </location>
</feature>
<gene>
    <name evidence="13" type="primary">UBC11</name>
    <name evidence="13" type="ORF">AK812_SmicGene16756</name>
</gene>
<evidence type="ECO:0000256" key="9">
    <source>
        <dbReference type="ARBA" id="ARBA00023136"/>
    </source>
</evidence>
<feature type="transmembrane region" description="Helical" evidence="11">
    <location>
        <begin position="679"/>
        <end position="701"/>
    </location>
</feature>